<feature type="region of interest" description="Disordered" evidence="2">
    <location>
        <begin position="1"/>
        <end position="42"/>
    </location>
</feature>
<dbReference type="Proteomes" id="UP000316292">
    <property type="component" value="Unassembled WGS sequence"/>
</dbReference>
<reference evidence="4 5" key="1">
    <citation type="journal article" date="2019" name="Nat. Microbiol.">
        <title>Mediterranean grassland soil C-N compound turnover is dependent on rainfall and depth, and is mediated by genomically divergent microorganisms.</title>
        <authorList>
            <person name="Diamond S."/>
            <person name="Andeer P.F."/>
            <person name="Li Z."/>
            <person name="Crits-Christoph A."/>
            <person name="Burstein D."/>
            <person name="Anantharaman K."/>
            <person name="Lane K.R."/>
            <person name="Thomas B.C."/>
            <person name="Pan C."/>
            <person name="Northen T.R."/>
            <person name="Banfield J.F."/>
        </authorList>
    </citation>
    <scope>NUCLEOTIDE SEQUENCE [LARGE SCALE GENOMIC DNA]</scope>
    <source>
        <strain evidence="4">WS_1</strain>
    </source>
</reference>
<dbReference type="GO" id="GO:0031419">
    <property type="term" value="F:cobalamin binding"/>
    <property type="evidence" value="ECO:0007669"/>
    <property type="project" value="InterPro"/>
</dbReference>
<dbReference type="InterPro" id="IPR006098">
    <property type="entry name" value="MMCoA_mutase_a_cat"/>
</dbReference>
<accession>A0A538S724</accession>
<organism evidence="4 5">
    <name type="scientific">Eiseniibacteriota bacterium</name>
    <dbReference type="NCBI Taxonomy" id="2212470"/>
    <lineage>
        <taxon>Bacteria</taxon>
        <taxon>Candidatus Eiseniibacteriota</taxon>
    </lineage>
</organism>
<dbReference type="Gene3D" id="3.20.20.240">
    <property type="entry name" value="Methylmalonyl-CoA mutase"/>
    <property type="match status" value="1"/>
</dbReference>
<evidence type="ECO:0000256" key="1">
    <source>
        <dbReference type="ARBA" id="ARBA00023235"/>
    </source>
</evidence>
<gene>
    <name evidence="4" type="ORF">E6K71_10670</name>
</gene>
<evidence type="ECO:0000256" key="2">
    <source>
        <dbReference type="SAM" id="MobiDB-lite"/>
    </source>
</evidence>
<evidence type="ECO:0000313" key="5">
    <source>
        <dbReference type="Proteomes" id="UP000316292"/>
    </source>
</evidence>
<protein>
    <submittedName>
        <fullName evidence="4">Methylmalonyl-CoA mutase</fullName>
    </submittedName>
</protein>
<dbReference type="EMBL" id="VBOR01000123">
    <property type="protein sequence ID" value="TMQ47182.1"/>
    <property type="molecule type" value="Genomic_DNA"/>
</dbReference>
<comment type="caution">
    <text evidence="4">The sequence shown here is derived from an EMBL/GenBank/DDBJ whole genome shotgun (WGS) entry which is preliminary data.</text>
</comment>
<dbReference type="InterPro" id="IPR006099">
    <property type="entry name" value="MeMalonylCoA_mutase_a/b_cat"/>
</dbReference>
<keyword evidence="1" id="KW-0413">Isomerase</keyword>
<evidence type="ECO:0000259" key="3">
    <source>
        <dbReference type="Pfam" id="PF01642"/>
    </source>
</evidence>
<dbReference type="GO" id="GO:0004494">
    <property type="term" value="F:methylmalonyl-CoA mutase activity"/>
    <property type="evidence" value="ECO:0007669"/>
    <property type="project" value="InterPro"/>
</dbReference>
<dbReference type="SUPFAM" id="SSF51703">
    <property type="entry name" value="Cobalamin (vitamin B12)-dependent enzymes"/>
    <property type="match status" value="1"/>
</dbReference>
<sequence length="525" mass="57429">MSRADLVRRNSGAKNGGASAGTQAAGRTSPDRPGEPPYLRGIHPTMYRSRLWTMRQYAGFGDATSSNRRYHYLLSLGQTGLSVAFDLPTQMGYDADHPRARGEVGRSGVAISTIEDMERLLQGIPLDRVSLSMTINATAMTLLSLVIAVADRRGIARAKLSGTVQNDVLKEYIARGTYIYPPAASLKIATDLIEFSAEETPQWNPISVSGYHIREAGSTAVQEVAFTLANGLEYVRAAVARGLPVDRFAPRLSFFFNAHNDLLEEIAKFRAARRLWARLMEERFHPRDPNSLKLRFHAQTAGSTLTAQQPHNNIARVAIQALGAVLGGAQSLHTNSFDEALSLPSEEAATVALRTQQILAYESGVPMTVDPVGGAVALEEMTDRIEREARELIERIDAAGGAVRAIESGFQTRAIEQSAYEHQIQVERGERVIVGVNRFVDPDEEAGPRFSLDPELERSQAERVRAFRASRDEPLARHALERLGEIARRDMNLTPGVIDAVKAGATLGEISDALRQVYGAHDPNA</sequence>
<name>A0A538S724_UNCEI</name>
<dbReference type="AlphaFoldDB" id="A0A538S724"/>
<feature type="domain" description="Methylmalonyl-CoA mutase alpha/beta chain catalytic" evidence="3">
    <location>
        <begin position="30"/>
        <end position="519"/>
    </location>
</feature>
<dbReference type="PANTHER" id="PTHR48101">
    <property type="entry name" value="METHYLMALONYL-COA MUTASE, MITOCHONDRIAL-RELATED"/>
    <property type="match status" value="1"/>
</dbReference>
<dbReference type="PANTHER" id="PTHR48101:SF1">
    <property type="entry name" value="METHYLMALONYL-COA MUTASE, LARGE SUBUNIT"/>
    <property type="match status" value="1"/>
</dbReference>
<evidence type="ECO:0000313" key="4">
    <source>
        <dbReference type="EMBL" id="TMQ47182.1"/>
    </source>
</evidence>
<dbReference type="Pfam" id="PF01642">
    <property type="entry name" value="MM_CoA_mutase"/>
    <property type="match status" value="1"/>
</dbReference>
<dbReference type="NCBIfam" id="TIGR00641">
    <property type="entry name" value="acid_CoA_mut_N"/>
    <property type="match status" value="1"/>
</dbReference>
<dbReference type="InterPro" id="IPR016176">
    <property type="entry name" value="Cbl-dep_enz_cat"/>
</dbReference>
<proteinExistence type="predicted"/>